<dbReference type="GO" id="GO:0003723">
    <property type="term" value="F:RNA binding"/>
    <property type="evidence" value="ECO:0007669"/>
    <property type="project" value="InterPro"/>
</dbReference>
<protein>
    <recommendedName>
        <fullName evidence="5">tRNA pseudouridine synthase B</fullName>
        <ecNumber evidence="5">5.4.99.25</ecNumber>
    </recommendedName>
    <alternativeName>
        <fullName evidence="5">tRNA pseudouridine(55) synthase</fullName>
        <shortName evidence="5">Psi55 synthase</shortName>
    </alternativeName>
    <alternativeName>
        <fullName evidence="5">tRNA pseudouridylate synthase</fullName>
    </alternativeName>
    <alternativeName>
        <fullName evidence="5">tRNA-uridine isomerase</fullName>
    </alternativeName>
</protein>
<dbReference type="Gene3D" id="3.30.2350.10">
    <property type="entry name" value="Pseudouridine synthase"/>
    <property type="match status" value="1"/>
</dbReference>
<evidence type="ECO:0000256" key="1">
    <source>
        <dbReference type="ARBA" id="ARBA00000385"/>
    </source>
</evidence>
<evidence type="ECO:0000259" key="6">
    <source>
        <dbReference type="Pfam" id="PF01509"/>
    </source>
</evidence>
<dbReference type="EMBL" id="AYYQ01000035">
    <property type="protein sequence ID" value="KRM67819.1"/>
    <property type="molecule type" value="Genomic_DNA"/>
</dbReference>
<dbReference type="OrthoDB" id="9802309at2"/>
<dbReference type="RefSeq" id="WP_056966809.1">
    <property type="nucleotide sequence ID" value="NZ_AYYQ01000035.1"/>
</dbReference>
<dbReference type="SUPFAM" id="SSF55120">
    <property type="entry name" value="Pseudouridine synthase"/>
    <property type="match status" value="1"/>
</dbReference>
<reference evidence="8 9" key="1">
    <citation type="journal article" date="2015" name="Genome Announc.">
        <title>Expanding the biotechnology potential of lactobacilli through comparative genomics of 213 strains and associated genera.</title>
        <authorList>
            <person name="Sun Z."/>
            <person name="Harris H.M."/>
            <person name="McCann A."/>
            <person name="Guo C."/>
            <person name="Argimon S."/>
            <person name="Zhang W."/>
            <person name="Yang X."/>
            <person name="Jeffery I.B."/>
            <person name="Cooney J.C."/>
            <person name="Kagawa T.F."/>
            <person name="Liu W."/>
            <person name="Song Y."/>
            <person name="Salvetti E."/>
            <person name="Wrobel A."/>
            <person name="Rasinkangas P."/>
            <person name="Parkhill J."/>
            <person name="Rea M.C."/>
            <person name="O'Sullivan O."/>
            <person name="Ritari J."/>
            <person name="Douillard F.P."/>
            <person name="Paul Ross R."/>
            <person name="Yang R."/>
            <person name="Briner A.E."/>
            <person name="Felis G.E."/>
            <person name="de Vos W.M."/>
            <person name="Barrangou R."/>
            <person name="Klaenhammer T.R."/>
            <person name="Caufield P.W."/>
            <person name="Cui Y."/>
            <person name="Zhang H."/>
            <person name="O'Toole P.W."/>
        </authorList>
    </citation>
    <scope>NUCLEOTIDE SEQUENCE [LARGE SCALE GENOMIC DNA]</scope>
    <source>
        <strain evidence="8 9">DSM 23829</strain>
    </source>
</reference>
<dbReference type="AlphaFoldDB" id="A0A0R2AUC4"/>
<evidence type="ECO:0000256" key="2">
    <source>
        <dbReference type="ARBA" id="ARBA00005642"/>
    </source>
</evidence>
<evidence type="ECO:0000259" key="7">
    <source>
        <dbReference type="Pfam" id="PF16198"/>
    </source>
</evidence>
<keyword evidence="9" id="KW-1185">Reference proteome</keyword>
<feature type="active site" description="Nucleophile" evidence="5">
    <location>
        <position position="39"/>
    </location>
</feature>
<comment type="caution">
    <text evidence="8">The sequence shown here is derived from an EMBL/GenBank/DDBJ whole genome shotgun (WGS) entry which is preliminary data.</text>
</comment>
<name>A0A0R2AUC4_9LACO</name>
<dbReference type="PANTHER" id="PTHR13767:SF2">
    <property type="entry name" value="PSEUDOURIDYLATE SYNTHASE TRUB1"/>
    <property type="match status" value="1"/>
</dbReference>
<accession>A0A0R2AUC4</accession>
<dbReference type="NCBIfam" id="TIGR00431">
    <property type="entry name" value="TruB"/>
    <property type="match status" value="1"/>
</dbReference>
<evidence type="ECO:0000256" key="5">
    <source>
        <dbReference type="HAMAP-Rule" id="MF_01080"/>
    </source>
</evidence>
<feature type="domain" description="Pseudouridine synthase II N-terminal" evidence="6">
    <location>
        <begin position="24"/>
        <end position="181"/>
    </location>
</feature>
<proteinExistence type="inferred from homology"/>
<organism evidence="8 9">
    <name type="scientific">Apilactobacillus ozensis DSM 23829 = JCM 17196</name>
    <dbReference type="NCBI Taxonomy" id="1423781"/>
    <lineage>
        <taxon>Bacteria</taxon>
        <taxon>Bacillati</taxon>
        <taxon>Bacillota</taxon>
        <taxon>Bacilli</taxon>
        <taxon>Lactobacillales</taxon>
        <taxon>Lactobacillaceae</taxon>
        <taxon>Apilactobacillus</taxon>
    </lineage>
</organism>
<dbReference type="FunFam" id="3.30.2350.10:FF:000011">
    <property type="entry name" value="tRNA pseudouridine synthase B"/>
    <property type="match status" value="1"/>
</dbReference>
<comment type="similarity">
    <text evidence="2 5">Belongs to the pseudouridine synthase TruB family. Type 1 subfamily.</text>
</comment>
<keyword evidence="4 5" id="KW-0413">Isomerase</keyword>
<comment type="function">
    <text evidence="5">Responsible for synthesis of pseudouridine from uracil-55 in the psi GC loop of transfer RNAs.</text>
</comment>
<dbReference type="PATRIC" id="fig|1423781.4.peg.552"/>
<dbReference type="Pfam" id="PF01509">
    <property type="entry name" value="TruB_N"/>
    <property type="match status" value="1"/>
</dbReference>
<feature type="domain" description="tRNA pseudouridylate synthase B C-terminal" evidence="7">
    <location>
        <begin position="182"/>
        <end position="240"/>
    </location>
</feature>
<dbReference type="GO" id="GO:0160148">
    <property type="term" value="F:tRNA pseudouridine(55) synthase activity"/>
    <property type="evidence" value="ECO:0007669"/>
    <property type="project" value="UniProtKB-EC"/>
</dbReference>
<evidence type="ECO:0000313" key="9">
    <source>
        <dbReference type="Proteomes" id="UP000052012"/>
    </source>
</evidence>
<dbReference type="STRING" id="1423781.FD06_GL000539"/>
<sequence>MLNGIIPLFKERGMTSFDCVRKLRGILKMKKIGHSGTLDPNVDGVLPICLGNGTKVVDYLMNSGKIYRGSITLGFSTTTEDLDGEVVDQKELVSPLTDDQINQVLQEFVQKELIQIPPIYSAVKVNGKRLYEYAREGLPVERPKRKVRIDYFKQTKPSVYNQDKKQQTIYFEVGCGKGTYVRTLAVDFGKKINMPAVMSDLTRIKSGNFEIENTVTLHQIESAVKENQLSSIIYSIDHALKEFEHFELDEKQWKIVQNGGFLSARVINKNNNYIVLTYGNDVKALYYFDTEKNIYKPEKMFNVN</sequence>
<evidence type="ECO:0000256" key="4">
    <source>
        <dbReference type="ARBA" id="ARBA00023235"/>
    </source>
</evidence>
<comment type="catalytic activity">
    <reaction evidence="1 5">
        <text>uridine(55) in tRNA = pseudouridine(55) in tRNA</text>
        <dbReference type="Rhea" id="RHEA:42532"/>
        <dbReference type="Rhea" id="RHEA-COMP:10101"/>
        <dbReference type="Rhea" id="RHEA-COMP:10102"/>
        <dbReference type="ChEBI" id="CHEBI:65314"/>
        <dbReference type="ChEBI" id="CHEBI:65315"/>
        <dbReference type="EC" id="5.4.99.25"/>
    </reaction>
</comment>
<dbReference type="HAMAP" id="MF_01080">
    <property type="entry name" value="TruB_bact"/>
    <property type="match status" value="1"/>
</dbReference>
<dbReference type="Pfam" id="PF16198">
    <property type="entry name" value="TruB_C_2"/>
    <property type="match status" value="1"/>
</dbReference>
<dbReference type="CDD" id="cd02573">
    <property type="entry name" value="PseudoU_synth_EcTruB"/>
    <property type="match status" value="1"/>
</dbReference>
<dbReference type="PANTHER" id="PTHR13767">
    <property type="entry name" value="TRNA-PSEUDOURIDINE SYNTHASE"/>
    <property type="match status" value="1"/>
</dbReference>
<dbReference type="InterPro" id="IPR020103">
    <property type="entry name" value="PsdUridine_synth_cat_dom_sf"/>
</dbReference>
<gene>
    <name evidence="5" type="primary">truB</name>
    <name evidence="8" type="ORF">FD06_GL000539</name>
</gene>
<keyword evidence="3 5" id="KW-0819">tRNA processing</keyword>
<dbReference type="InterPro" id="IPR032819">
    <property type="entry name" value="TruB_C"/>
</dbReference>
<dbReference type="InterPro" id="IPR014780">
    <property type="entry name" value="tRNA_psdUridine_synth_TruB"/>
</dbReference>
<evidence type="ECO:0000313" key="8">
    <source>
        <dbReference type="EMBL" id="KRM67819.1"/>
    </source>
</evidence>
<dbReference type="GO" id="GO:1990481">
    <property type="term" value="P:mRNA pseudouridine synthesis"/>
    <property type="evidence" value="ECO:0007669"/>
    <property type="project" value="TreeGrafter"/>
</dbReference>
<dbReference type="InterPro" id="IPR002501">
    <property type="entry name" value="PsdUridine_synth_N"/>
</dbReference>
<dbReference type="Proteomes" id="UP000052012">
    <property type="component" value="Unassembled WGS sequence"/>
</dbReference>
<dbReference type="EC" id="5.4.99.25" evidence="5"/>
<dbReference type="GO" id="GO:0031119">
    <property type="term" value="P:tRNA pseudouridine synthesis"/>
    <property type="evidence" value="ECO:0007669"/>
    <property type="project" value="UniProtKB-UniRule"/>
</dbReference>
<evidence type="ECO:0000256" key="3">
    <source>
        <dbReference type="ARBA" id="ARBA00022694"/>
    </source>
</evidence>